<feature type="transmembrane region" description="Helical" evidence="6">
    <location>
        <begin position="334"/>
        <end position="351"/>
    </location>
</feature>
<feature type="transmembrane region" description="Helical" evidence="6">
    <location>
        <begin position="207"/>
        <end position="225"/>
    </location>
</feature>
<keyword evidence="4 6" id="KW-1133">Transmembrane helix</keyword>
<proteinExistence type="predicted"/>
<accession>A0A3M0Z1Z2</accession>
<gene>
    <name evidence="7" type="ORF">D6810_02115</name>
</gene>
<feature type="transmembrane region" description="Helical" evidence="6">
    <location>
        <begin position="98"/>
        <end position="123"/>
    </location>
</feature>
<sequence>RLKKIDFLILFIVSVLTTIGAAQIFSSTYFFEMGPSMFFKNHLIFVLAGFVVFFLLSMSNLKRILKDQLIFFIGLFTLLLLLSVLLFGTSAFEAKRWITIGGLTIQPSEFSKISTVIIISYCLSKIKRNDKSSSIILIVSLAFSFLVVVLVFLQKSLGNTLFLTLIVVGLLLGNIRVSFKTVKIIFTLLIFLLLSFDPFDKFRPEEWFFLTTVGAFIFIFSYLIFKRVRKDQNQNLATCFLLTILSTFALNFYPILSFSYENLLQPFQKSRIESFFKNSEENNLTTNYNREMSVLAVSSGGLIGSGFMQGRLTNSGYLPFAFTDFSFASFTEQMGVIWSFFILVLFTVLFDRIYKIWLSTEDLFLKNLVLGVGIMLFLNVYQHIGMNLGILPITGVPLPFLSYGGSALITVFIGLGIVSSVKIYNKENTF</sequence>
<protein>
    <recommendedName>
        <fullName evidence="9">Rod shape-determining protein RodA</fullName>
    </recommendedName>
</protein>
<evidence type="ECO:0000256" key="1">
    <source>
        <dbReference type="ARBA" id="ARBA00004141"/>
    </source>
</evidence>
<dbReference type="GO" id="GO:0015648">
    <property type="term" value="F:lipid-linked peptidoglycan transporter activity"/>
    <property type="evidence" value="ECO:0007669"/>
    <property type="project" value="TreeGrafter"/>
</dbReference>
<dbReference type="PANTHER" id="PTHR30474">
    <property type="entry name" value="CELL CYCLE PROTEIN"/>
    <property type="match status" value="1"/>
</dbReference>
<feature type="transmembrane region" description="Helical" evidence="6">
    <location>
        <begin position="184"/>
        <end position="201"/>
    </location>
</feature>
<feature type="transmembrane region" description="Helical" evidence="6">
    <location>
        <begin position="159"/>
        <end position="177"/>
    </location>
</feature>
<feature type="transmembrane region" description="Helical" evidence="6">
    <location>
        <begin position="69"/>
        <end position="92"/>
    </location>
</feature>
<feature type="transmembrane region" description="Helical" evidence="6">
    <location>
        <begin position="237"/>
        <end position="256"/>
    </location>
</feature>
<evidence type="ECO:0000256" key="5">
    <source>
        <dbReference type="ARBA" id="ARBA00023136"/>
    </source>
</evidence>
<feature type="transmembrane region" description="Helical" evidence="6">
    <location>
        <begin position="37"/>
        <end position="57"/>
    </location>
</feature>
<keyword evidence="3" id="KW-0133">Cell shape</keyword>
<feature type="transmembrane region" description="Helical" evidence="6">
    <location>
        <begin position="135"/>
        <end position="153"/>
    </location>
</feature>
<name>A0A3M0Z1Z2_9BACT</name>
<dbReference type="GO" id="GO:0032153">
    <property type="term" value="C:cell division site"/>
    <property type="evidence" value="ECO:0007669"/>
    <property type="project" value="TreeGrafter"/>
</dbReference>
<keyword evidence="5 6" id="KW-0472">Membrane</keyword>
<dbReference type="NCBIfam" id="NF037961">
    <property type="entry name" value="RodA_shape"/>
    <property type="match status" value="1"/>
</dbReference>
<evidence type="ECO:0008006" key="9">
    <source>
        <dbReference type="Google" id="ProtNLM"/>
    </source>
</evidence>
<organism evidence="7 8">
    <name type="scientific">Candidatus Dojkabacteria bacterium</name>
    <dbReference type="NCBI Taxonomy" id="2099670"/>
    <lineage>
        <taxon>Bacteria</taxon>
        <taxon>Candidatus Dojkabacteria</taxon>
    </lineage>
</organism>
<feature type="non-terminal residue" evidence="7">
    <location>
        <position position="1"/>
    </location>
</feature>
<dbReference type="AlphaFoldDB" id="A0A3M0Z1Z2"/>
<dbReference type="GO" id="GO:0008360">
    <property type="term" value="P:regulation of cell shape"/>
    <property type="evidence" value="ECO:0007669"/>
    <property type="project" value="UniProtKB-KW"/>
</dbReference>
<evidence type="ECO:0000256" key="6">
    <source>
        <dbReference type="SAM" id="Phobius"/>
    </source>
</evidence>
<dbReference type="GO" id="GO:0051301">
    <property type="term" value="P:cell division"/>
    <property type="evidence" value="ECO:0007669"/>
    <property type="project" value="InterPro"/>
</dbReference>
<feature type="transmembrane region" description="Helical" evidence="6">
    <location>
        <begin position="7"/>
        <end position="31"/>
    </location>
</feature>
<feature type="transmembrane region" description="Helical" evidence="6">
    <location>
        <begin position="401"/>
        <end position="424"/>
    </location>
</feature>
<dbReference type="Proteomes" id="UP000269410">
    <property type="component" value="Unassembled WGS sequence"/>
</dbReference>
<evidence type="ECO:0000313" key="8">
    <source>
        <dbReference type="Proteomes" id="UP000269410"/>
    </source>
</evidence>
<comment type="caution">
    <text evidence="7">The sequence shown here is derived from an EMBL/GenBank/DDBJ whole genome shotgun (WGS) entry which is preliminary data.</text>
</comment>
<keyword evidence="2 6" id="KW-0812">Transmembrane</keyword>
<dbReference type="EMBL" id="RFKV01000070">
    <property type="protein sequence ID" value="RMD77051.1"/>
    <property type="molecule type" value="Genomic_DNA"/>
</dbReference>
<evidence type="ECO:0000256" key="4">
    <source>
        <dbReference type="ARBA" id="ARBA00022989"/>
    </source>
</evidence>
<evidence type="ECO:0000313" key="7">
    <source>
        <dbReference type="EMBL" id="RMD77051.1"/>
    </source>
</evidence>
<dbReference type="Pfam" id="PF01098">
    <property type="entry name" value="FTSW_RODA_SPOVE"/>
    <property type="match status" value="2"/>
</dbReference>
<dbReference type="PANTHER" id="PTHR30474:SF1">
    <property type="entry name" value="PEPTIDOGLYCAN GLYCOSYLTRANSFERASE MRDB"/>
    <property type="match status" value="1"/>
</dbReference>
<evidence type="ECO:0000256" key="2">
    <source>
        <dbReference type="ARBA" id="ARBA00022692"/>
    </source>
</evidence>
<reference evidence="7 8" key="1">
    <citation type="submission" date="2018-10" db="EMBL/GenBank/DDBJ databases">
        <title>Thermophilic Lithotrophy and Phototrophy in an Intertidal, Iron-rich, Geothermal Spring.</title>
        <authorList>
            <person name="Ward L.M."/>
            <person name="Idei A."/>
            <person name="Nakagawa M."/>
            <person name="Ueno Y."/>
            <person name="Fischer W."/>
            <person name="Mcglynn S.E."/>
        </authorList>
    </citation>
    <scope>NUCLEOTIDE SEQUENCE [LARGE SCALE GENOMIC DNA]</scope>
    <source>
        <strain evidence="7">J137</strain>
    </source>
</reference>
<evidence type="ECO:0000256" key="3">
    <source>
        <dbReference type="ARBA" id="ARBA00022960"/>
    </source>
</evidence>
<comment type="subcellular location">
    <subcellularLocation>
        <location evidence="1">Membrane</location>
        <topology evidence="1">Multi-pass membrane protein</topology>
    </subcellularLocation>
</comment>
<dbReference type="GO" id="GO:0005886">
    <property type="term" value="C:plasma membrane"/>
    <property type="evidence" value="ECO:0007669"/>
    <property type="project" value="TreeGrafter"/>
</dbReference>
<feature type="transmembrane region" description="Helical" evidence="6">
    <location>
        <begin position="363"/>
        <end position="381"/>
    </location>
</feature>
<dbReference type="InterPro" id="IPR001182">
    <property type="entry name" value="FtsW/RodA"/>
</dbReference>